<dbReference type="GO" id="GO:0030623">
    <property type="term" value="F:U5 snRNA binding"/>
    <property type="evidence" value="ECO:0007669"/>
    <property type="project" value="TreeGrafter"/>
</dbReference>
<dbReference type="GO" id="GO:0005682">
    <property type="term" value="C:U5 snRNP"/>
    <property type="evidence" value="ECO:0007669"/>
    <property type="project" value="TreeGrafter"/>
</dbReference>
<dbReference type="PANTHER" id="PTHR11140:SF0">
    <property type="entry name" value="PRE-MRNA-PROCESSING-SPLICING FACTOR 8"/>
    <property type="match status" value="1"/>
</dbReference>
<name>A0A815X093_9BILA</name>
<dbReference type="PANTHER" id="PTHR11140">
    <property type="entry name" value="PRE-MRNA SPLICING FACTOR PRP8"/>
    <property type="match status" value="1"/>
</dbReference>
<accession>A0A815X093</accession>
<feature type="non-terminal residue" evidence="2">
    <location>
        <position position="1"/>
    </location>
</feature>
<protein>
    <recommendedName>
        <fullName evidence="1">PRO8NT domain-containing protein</fullName>
    </recommendedName>
</protein>
<reference evidence="2" key="1">
    <citation type="submission" date="2021-02" db="EMBL/GenBank/DDBJ databases">
        <authorList>
            <person name="Nowell W R."/>
        </authorList>
    </citation>
    <scope>NUCLEOTIDE SEQUENCE</scope>
</reference>
<dbReference type="InterPro" id="IPR012591">
    <property type="entry name" value="PRO8NT"/>
</dbReference>
<evidence type="ECO:0000259" key="1">
    <source>
        <dbReference type="Pfam" id="PF08082"/>
    </source>
</evidence>
<proteinExistence type="predicted"/>
<dbReference type="GO" id="GO:0000244">
    <property type="term" value="P:spliceosomal tri-snRNP complex assembly"/>
    <property type="evidence" value="ECO:0007669"/>
    <property type="project" value="TreeGrafter"/>
</dbReference>
<gene>
    <name evidence="2" type="ORF">JYZ213_LOCUS46085</name>
</gene>
<feature type="domain" description="PRO8NT" evidence="1">
    <location>
        <begin position="1"/>
        <end position="48"/>
    </location>
</feature>
<dbReference type="GO" id="GO:0071013">
    <property type="term" value="C:catalytic step 2 spliceosome"/>
    <property type="evidence" value="ECO:0007669"/>
    <property type="project" value="TreeGrafter"/>
</dbReference>
<sequence>KRMRFPPFDDEEPPLDYADNILDVEPLEAIQLQMDPEEDKSIYEWFYDHKPLTDTKMVNGTTYRRWQLSLPVLSTLYRMGNQLLTDLVDDNYFYLFDLKSFFTAKALNVAIPGGPKFEPLVKDVNPNDEDWNEFNDINKIIIRQPIRTEYRIAFPYLYNSYPFKVYL</sequence>
<evidence type="ECO:0000313" key="3">
    <source>
        <dbReference type="Proteomes" id="UP000663845"/>
    </source>
</evidence>
<dbReference type="EMBL" id="CAJNOG010005049">
    <property type="protein sequence ID" value="CAF1547597.1"/>
    <property type="molecule type" value="Genomic_DNA"/>
</dbReference>
<dbReference type="Proteomes" id="UP000663845">
    <property type="component" value="Unassembled WGS sequence"/>
</dbReference>
<dbReference type="GO" id="GO:0030619">
    <property type="term" value="F:U1 snRNA binding"/>
    <property type="evidence" value="ECO:0007669"/>
    <property type="project" value="TreeGrafter"/>
</dbReference>
<dbReference type="InterPro" id="IPR027652">
    <property type="entry name" value="PRP8"/>
</dbReference>
<dbReference type="Pfam" id="PF08082">
    <property type="entry name" value="PRO8NT"/>
    <property type="match status" value="1"/>
</dbReference>
<dbReference type="AlphaFoldDB" id="A0A815X093"/>
<comment type="caution">
    <text evidence="2">The sequence shown here is derived from an EMBL/GenBank/DDBJ whole genome shotgun (WGS) entry which is preliminary data.</text>
</comment>
<dbReference type="GO" id="GO:0097157">
    <property type="term" value="F:pre-mRNA intronic binding"/>
    <property type="evidence" value="ECO:0007669"/>
    <property type="project" value="TreeGrafter"/>
</dbReference>
<organism evidence="2 3">
    <name type="scientific">Adineta steineri</name>
    <dbReference type="NCBI Taxonomy" id="433720"/>
    <lineage>
        <taxon>Eukaryota</taxon>
        <taxon>Metazoa</taxon>
        <taxon>Spiralia</taxon>
        <taxon>Gnathifera</taxon>
        <taxon>Rotifera</taxon>
        <taxon>Eurotatoria</taxon>
        <taxon>Bdelloidea</taxon>
        <taxon>Adinetida</taxon>
        <taxon>Adinetidae</taxon>
        <taxon>Adineta</taxon>
    </lineage>
</organism>
<feature type="non-terminal residue" evidence="2">
    <location>
        <position position="167"/>
    </location>
</feature>
<evidence type="ECO:0000313" key="2">
    <source>
        <dbReference type="EMBL" id="CAF1547597.1"/>
    </source>
</evidence>
<dbReference type="GO" id="GO:0030620">
    <property type="term" value="F:U2 snRNA binding"/>
    <property type="evidence" value="ECO:0007669"/>
    <property type="project" value="TreeGrafter"/>
</dbReference>
<dbReference type="GO" id="GO:0017070">
    <property type="term" value="F:U6 snRNA binding"/>
    <property type="evidence" value="ECO:0007669"/>
    <property type="project" value="TreeGrafter"/>
</dbReference>